<protein>
    <recommendedName>
        <fullName evidence="3">DUF2173 family protein</fullName>
    </recommendedName>
</protein>
<name>A0A157T624_SACSO</name>
<dbReference type="PATRIC" id="fig|2287.9.peg.2901"/>
<evidence type="ECO:0008006" key="3">
    <source>
        <dbReference type="Google" id="ProtNLM"/>
    </source>
</evidence>
<sequence>MIEMLDKVPGIIAVFRFREGKLAKIYGQDISMDLDKLSNILVENMRIGETEAKELKFLEPFRGFAMILDDTGVVFVDDYLVITDAKKTNWDLLVKSILKGEVIRSG</sequence>
<dbReference type="SMR" id="A0A157T624"/>
<evidence type="ECO:0000313" key="1">
    <source>
        <dbReference type="EMBL" id="SAI86321.1"/>
    </source>
</evidence>
<reference evidence="2" key="1">
    <citation type="submission" date="2016-04" db="EMBL/GenBank/DDBJ databases">
        <authorList>
            <person name="Shah S.A."/>
            <person name="Garrett R.A."/>
        </authorList>
    </citation>
    <scope>NUCLEOTIDE SEQUENCE [LARGE SCALE GENOMIC DNA]</scope>
    <source>
        <strain evidence="2">ATCC 35091 / DSM 1616 / JCM 8930 / NBRC 15331 / P1</strain>
    </source>
</reference>
<dbReference type="EMBL" id="LT549890">
    <property type="protein sequence ID" value="SAI86321.1"/>
    <property type="molecule type" value="Genomic_DNA"/>
</dbReference>
<accession>A0A157T624</accession>
<dbReference type="Proteomes" id="UP000076770">
    <property type="component" value="Chromosome i"/>
</dbReference>
<organism evidence="1 2">
    <name type="scientific">Saccharolobus solfataricus</name>
    <name type="common">Sulfolobus solfataricus</name>
    <dbReference type="NCBI Taxonomy" id="2287"/>
    <lineage>
        <taxon>Archaea</taxon>
        <taxon>Thermoproteota</taxon>
        <taxon>Thermoprotei</taxon>
        <taxon>Sulfolobales</taxon>
        <taxon>Sulfolobaceae</taxon>
        <taxon>Saccharolobus</taxon>
    </lineage>
</organism>
<evidence type="ECO:0000313" key="2">
    <source>
        <dbReference type="Proteomes" id="UP000076770"/>
    </source>
</evidence>
<proteinExistence type="predicted"/>
<gene>
    <name evidence="1" type="ORF">SSOP1_2767</name>
</gene>
<dbReference type="InterPro" id="IPR018685">
    <property type="entry name" value="DUF2173"/>
</dbReference>
<dbReference type="OMA" id="KTNWNKV"/>
<dbReference type="Pfam" id="PF09941">
    <property type="entry name" value="DUF2173"/>
    <property type="match status" value="1"/>
</dbReference>
<dbReference type="AlphaFoldDB" id="A0A157T624"/>